<comment type="caution">
    <text evidence="1">The sequence shown here is derived from an EMBL/GenBank/DDBJ whole genome shotgun (WGS) entry which is preliminary data.</text>
</comment>
<protein>
    <submittedName>
        <fullName evidence="1">Uncharacterized protein</fullName>
    </submittedName>
</protein>
<gene>
    <name evidence="1" type="ORF">GSLYS_00001647001</name>
</gene>
<evidence type="ECO:0000313" key="1">
    <source>
        <dbReference type="EMBL" id="CAL1527470.1"/>
    </source>
</evidence>
<dbReference type="Proteomes" id="UP001497497">
    <property type="component" value="Unassembled WGS sequence"/>
</dbReference>
<reference evidence="1 2" key="1">
    <citation type="submission" date="2024-04" db="EMBL/GenBank/DDBJ databases">
        <authorList>
            <consortium name="Genoscope - CEA"/>
            <person name="William W."/>
        </authorList>
    </citation>
    <scope>NUCLEOTIDE SEQUENCE [LARGE SCALE GENOMIC DNA]</scope>
</reference>
<dbReference type="AlphaFoldDB" id="A0AAV2H262"/>
<sequence length="227" mass="26457">MSYLDVYYNFLPDGEFHEDLYEKWLRRRLDYASIRKTGHHIAPGLVHTLLHNGNCHNAVASELREEMWTRHKYPHSKFFTHGIARYECPEVVREILDLRFAQAPAGRLRQDLATKDTPDTCRLSFQDLSSVSTWNYPLLLAKCPYPHQLETPLTWARLHQEQLHSRMDGKDPARVNQPVFPYCCRGQDYVCSSVYCRSPLPEAVYNPGPLSKGDALIKWHLDVYRGK</sequence>
<dbReference type="EMBL" id="CAXITT010000018">
    <property type="protein sequence ID" value="CAL1527470.1"/>
    <property type="molecule type" value="Genomic_DNA"/>
</dbReference>
<evidence type="ECO:0000313" key="2">
    <source>
        <dbReference type="Proteomes" id="UP001497497"/>
    </source>
</evidence>
<proteinExistence type="predicted"/>
<keyword evidence="2" id="KW-1185">Reference proteome</keyword>
<organism evidence="1 2">
    <name type="scientific">Lymnaea stagnalis</name>
    <name type="common">Great pond snail</name>
    <name type="synonym">Helix stagnalis</name>
    <dbReference type="NCBI Taxonomy" id="6523"/>
    <lineage>
        <taxon>Eukaryota</taxon>
        <taxon>Metazoa</taxon>
        <taxon>Spiralia</taxon>
        <taxon>Lophotrochozoa</taxon>
        <taxon>Mollusca</taxon>
        <taxon>Gastropoda</taxon>
        <taxon>Heterobranchia</taxon>
        <taxon>Euthyneura</taxon>
        <taxon>Panpulmonata</taxon>
        <taxon>Hygrophila</taxon>
        <taxon>Lymnaeoidea</taxon>
        <taxon>Lymnaeidae</taxon>
        <taxon>Lymnaea</taxon>
    </lineage>
</organism>
<accession>A0AAV2H262</accession>
<name>A0AAV2H262_LYMST</name>